<dbReference type="InterPro" id="IPR026846">
    <property type="entry name" value="Nse2(Mms21)"/>
</dbReference>
<evidence type="ECO:0000256" key="7">
    <source>
        <dbReference type="ARBA" id="ARBA00022786"/>
    </source>
</evidence>
<comment type="subcellular location">
    <subcellularLocation>
        <location evidence="1">Nucleus</location>
    </subcellularLocation>
</comment>
<dbReference type="InterPro" id="IPR013083">
    <property type="entry name" value="Znf_RING/FYVE/PHD"/>
</dbReference>
<gene>
    <name evidence="12" type="ORF">BABINDRAFT_163345</name>
</gene>
<dbReference type="GO" id="GO:0005634">
    <property type="term" value="C:nucleus"/>
    <property type="evidence" value="ECO:0007669"/>
    <property type="project" value="UniProtKB-SubCell"/>
</dbReference>
<dbReference type="STRING" id="984486.A0A1E3QIS9"/>
<organism evidence="12 13">
    <name type="scientific">Babjeviella inositovora NRRL Y-12698</name>
    <dbReference type="NCBI Taxonomy" id="984486"/>
    <lineage>
        <taxon>Eukaryota</taxon>
        <taxon>Fungi</taxon>
        <taxon>Dikarya</taxon>
        <taxon>Ascomycota</taxon>
        <taxon>Saccharomycotina</taxon>
        <taxon>Pichiomycetes</taxon>
        <taxon>Serinales incertae sedis</taxon>
        <taxon>Babjeviella</taxon>
    </lineage>
</organism>
<evidence type="ECO:0000256" key="4">
    <source>
        <dbReference type="ARBA" id="ARBA00022679"/>
    </source>
</evidence>
<dbReference type="PANTHER" id="PTHR21330:SF1">
    <property type="entry name" value="E3 SUMO-PROTEIN LIGASE NSE2"/>
    <property type="match status" value="1"/>
</dbReference>
<protein>
    <recommendedName>
        <fullName evidence="11">SP-RING-type domain-containing protein</fullName>
    </recommendedName>
</protein>
<keyword evidence="9" id="KW-0539">Nucleus</keyword>
<proteinExistence type="inferred from homology"/>
<dbReference type="CDD" id="cd16651">
    <property type="entry name" value="SPL-RING_NSE2"/>
    <property type="match status" value="1"/>
</dbReference>
<evidence type="ECO:0000259" key="11">
    <source>
        <dbReference type="PROSITE" id="PS51044"/>
    </source>
</evidence>
<dbReference type="GeneID" id="30147710"/>
<comment type="similarity">
    <text evidence="3">Belongs to the NSE2 family.</text>
</comment>
<sequence length="275" mass="31377">MSDELNLTYYPLHESLASEFDKIRVGTSTAHNLKQEMEDLLRYSMLFLETIATDAMGTSLQDGPLGEELLKQASEMLVSMQTTQDAQNSMFAAVSQTKATFRNTTREEPPLQLEYLQHYQNIPLDETHRSLTQMLDDLLAQQPAPQRSAALEEDIHFLNNAAFVIQHPLEPLPETEEDEDDLAMAGGKVDLYDPLLRKLFVDPYYSKKCRHVFEKGPVHELMRQEHSREIDCPTMGCGMRISAKDLVPDKLMKLRVLAYNQQQNASKDAEEMVKL</sequence>
<dbReference type="Proteomes" id="UP000094336">
    <property type="component" value="Unassembled WGS sequence"/>
</dbReference>
<accession>A0A1E3QIS9</accession>
<evidence type="ECO:0000256" key="3">
    <source>
        <dbReference type="ARBA" id="ARBA00008212"/>
    </source>
</evidence>
<evidence type="ECO:0000256" key="10">
    <source>
        <dbReference type="PROSITE-ProRule" id="PRU00452"/>
    </source>
</evidence>
<keyword evidence="7" id="KW-0833">Ubl conjugation pathway</keyword>
<dbReference type="GO" id="GO:0030915">
    <property type="term" value="C:Smc5-Smc6 complex"/>
    <property type="evidence" value="ECO:0007669"/>
    <property type="project" value="InterPro"/>
</dbReference>
<dbReference type="Gene3D" id="3.30.40.10">
    <property type="entry name" value="Zinc/RING finger domain, C3HC4 (zinc finger)"/>
    <property type="match status" value="1"/>
</dbReference>
<keyword evidence="8" id="KW-0862">Zinc</keyword>
<dbReference type="InterPro" id="IPR004181">
    <property type="entry name" value="Znf_MIZ"/>
</dbReference>
<dbReference type="GO" id="GO:0061665">
    <property type="term" value="F:SUMO ligase activity"/>
    <property type="evidence" value="ECO:0007669"/>
    <property type="project" value="TreeGrafter"/>
</dbReference>
<dbReference type="AlphaFoldDB" id="A0A1E3QIS9"/>
<comment type="pathway">
    <text evidence="2">Protein modification; protein sumoylation.</text>
</comment>
<evidence type="ECO:0000256" key="2">
    <source>
        <dbReference type="ARBA" id="ARBA00004718"/>
    </source>
</evidence>
<dbReference type="GO" id="GO:0008270">
    <property type="term" value="F:zinc ion binding"/>
    <property type="evidence" value="ECO:0007669"/>
    <property type="project" value="UniProtKB-KW"/>
</dbReference>
<evidence type="ECO:0000256" key="1">
    <source>
        <dbReference type="ARBA" id="ARBA00004123"/>
    </source>
</evidence>
<dbReference type="Pfam" id="PF11789">
    <property type="entry name" value="zf-Nse"/>
    <property type="match status" value="1"/>
</dbReference>
<dbReference type="GO" id="GO:0000724">
    <property type="term" value="P:double-strand break repair via homologous recombination"/>
    <property type="evidence" value="ECO:0007669"/>
    <property type="project" value="InterPro"/>
</dbReference>
<name>A0A1E3QIS9_9ASCO</name>
<dbReference type="PANTHER" id="PTHR21330">
    <property type="entry name" value="E3 SUMO-PROTEIN LIGASE NSE2"/>
    <property type="match status" value="1"/>
</dbReference>
<evidence type="ECO:0000256" key="8">
    <source>
        <dbReference type="ARBA" id="ARBA00022833"/>
    </source>
</evidence>
<dbReference type="Gene3D" id="1.20.120.1010">
    <property type="match status" value="1"/>
</dbReference>
<dbReference type="SUPFAM" id="SSF57850">
    <property type="entry name" value="RING/U-box"/>
    <property type="match status" value="1"/>
</dbReference>
<evidence type="ECO:0000256" key="6">
    <source>
        <dbReference type="ARBA" id="ARBA00022771"/>
    </source>
</evidence>
<dbReference type="UniPathway" id="UPA00886"/>
<reference evidence="13" key="1">
    <citation type="submission" date="2016-05" db="EMBL/GenBank/DDBJ databases">
        <title>Comparative genomics of biotechnologically important yeasts.</title>
        <authorList>
            <consortium name="DOE Joint Genome Institute"/>
            <person name="Riley R."/>
            <person name="Haridas S."/>
            <person name="Wolfe K.H."/>
            <person name="Lopes M.R."/>
            <person name="Hittinger C.T."/>
            <person name="Goker M."/>
            <person name="Salamov A."/>
            <person name="Wisecaver J."/>
            <person name="Long T.M."/>
            <person name="Aerts A.L."/>
            <person name="Barry K."/>
            <person name="Choi C."/>
            <person name="Clum A."/>
            <person name="Coughlan A.Y."/>
            <person name="Deshpande S."/>
            <person name="Douglass A.P."/>
            <person name="Hanson S.J."/>
            <person name="Klenk H.-P."/>
            <person name="Labutti K."/>
            <person name="Lapidus A."/>
            <person name="Lindquist E."/>
            <person name="Lipzen A."/>
            <person name="Meier-Kolthoff J.P."/>
            <person name="Ohm R.A."/>
            <person name="Otillar R.P."/>
            <person name="Pangilinan J."/>
            <person name="Peng Y."/>
            <person name="Rokas A."/>
            <person name="Rosa C.A."/>
            <person name="Scheuner C."/>
            <person name="Sibirny A.A."/>
            <person name="Slot J.C."/>
            <person name="Stielow J.B."/>
            <person name="Sun H."/>
            <person name="Kurtzman C.P."/>
            <person name="Blackwell M."/>
            <person name="Grigoriev I.V."/>
            <person name="Jeffries T.W."/>
        </authorList>
    </citation>
    <scope>NUCLEOTIDE SEQUENCE [LARGE SCALE GENOMIC DNA]</scope>
    <source>
        <strain evidence="13">NRRL Y-12698</strain>
    </source>
</reference>
<dbReference type="OrthoDB" id="756301at2759"/>
<dbReference type="EMBL" id="KV454439">
    <property type="protein sequence ID" value="ODQ77623.1"/>
    <property type="molecule type" value="Genomic_DNA"/>
</dbReference>
<dbReference type="GO" id="GO:0016925">
    <property type="term" value="P:protein sumoylation"/>
    <property type="evidence" value="ECO:0007669"/>
    <property type="project" value="UniProtKB-UniPathway"/>
</dbReference>
<evidence type="ECO:0000313" key="12">
    <source>
        <dbReference type="EMBL" id="ODQ77623.1"/>
    </source>
</evidence>
<dbReference type="PROSITE" id="PS51044">
    <property type="entry name" value="ZF_SP_RING"/>
    <property type="match status" value="1"/>
</dbReference>
<feature type="domain" description="SP-RING-type" evidence="11">
    <location>
        <begin position="178"/>
        <end position="261"/>
    </location>
</feature>
<keyword evidence="6 10" id="KW-0863">Zinc-finger</keyword>
<evidence type="ECO:0000256" key="5">
    <source>
        <dbReference type="ARBA" id="ARBA00022723"/>
    </source>
</evidence>
<keyword evidence="5" id="KW-0479">Metal-binding</keyword>
<evidence type="ECO:0000256" key="9">
    <source>
        <dbReference type="ARBA" id="ARBA00023242"/>
    </source>
</evidence>
<keyword evidence="13" id="KW-1185">Reference proteome</keyword>
<keyword evidence="4" id="KW-0808">Transferase</keyword>
<dbReference type="RefSeq" id="XP_018982951.1">
    <property type="nucleotide sequence ID" value="XM_019129857.1"/>
</dbReference>
<evidence type="ECO:0000313" key="13">
    <source>
        <dbReference type="Proteomes" id="UP000094336"/>
    </source>
</evidence>